<feature type="region of interest" description="Disordered" evidence="1">
    <location>
        <begin position="127"/>
        <end position="161"/>
    </location>
</feature>
<dbReference type="InterPro" id="IPR011055">
    <property type="entry name" value="Dup_hybrid_motif"/>
</dbReference>
<feature type="compositionally biased region" description="Basic and acidic residues" evidence="1">
    <location>
        <begin position="197"/>
        <end position="236"/>
    </location>
</feature>
<feature type="domain" description="M23ase beta-sheet core" evidence="2">
    <location>
        <begin position="283"/>
        <end position="372"/>
    </location>
</feature>
<dbReference type="Gene3D" id="2.70.70.10">
    <property type="entry name" value="Glucose Permease (Domain IIA)"/>
    <property type="match status" value="1"/>
</dbReference>
<reference evidence="3 4" key="1">
    <citation type="submission" date="2018-07" db="EMBL/GenBank/DDBJ databases">
        <title>Desertimonas flava gen. nov. sp. nov.</title>
        <authorList>
            <person name="Liu S."/>
        </authorList>
    </citation>
    <scope>NUCLEOTIDE SEQUENCE [LARGE SCALE GENOMIC DNA]</scope>
    <source>
        <strain evidence="3 4">16Sb5-5</strain>
    </source>
</reference>
<dbReference type="InterPro" id="IPR016047">
    <property type="entry name" value="M23ase_b-sheet_dom"/>
</dbReference>
<dbReference type="GO" id="GO:0004222">
    <property type="term" value="F:metalloendopeptidase activity"/>
    <property type="evidence" value="ECO:0007669"/>
    <property type="project" value="TreeGrafter"/>
</dbReference>
<sequence>MGLCPSVRFLRVWPDRIRPGCDHPAGRGVCVSRTFRGAKARRALAADDASFSDRSDTTRHSILSHGLAALAISVLGLGVAGSVSLTSAAQATQVDAKAALNSGSADTSRAEPAQQAVNLNRDLQAAAQANEREQASDAGQSNQSGTLDSFSGRDDRESRNSVRVELDRAIAAKELADRQSNLSKVDEKVVQTSRQAMQDERAEKLAETSKEIESEDARIKEEEKKKAEAEKKRQAEESASGTLSLPEDYEVEPVAVGDGGGVSPLAHYRLAARWGAVGSWSRYHTGTDLSAPIGTPIRAAADGVVVPANGGGWAGTHVIIKHADGSKTLYAHMASTAVSPGQQVKAGTMIGVVGMTGRTFGPHLHFEWYPAGASTSNPYETRDPAVWMLSHGVRL</sequence>
<accession>A0A367YSN4</accession>
<dbReference type="AlphaFoldDB" id="A0A367YSN4"/>
<dbReference type="CDD" id="cd12797">
    <property type="entry name" value="M23_peptidase"/>
    <property type="match status" value="1"/>
</dbReference>
<proteinExistence type="predicted"/>
<organism evidence="3 4">
    <name type="scientific">Desertihabitans brevis</name>
    <dbReference type="NCBI Taxonomy" id="2268447"/>
    <lineage>
        <taxon>Bacteria</taxon>
        <taxon>Bacillati</taxon>
        <taxon>Actinomycetota</taxon>
        <taxon>Actinomycetes</taxon>
        <taxon>Propionibacteriales</taxon>
        <taxon>Propionibacteriaceae</taxon>
        <taxon>Desertihabitans</taxon>
    </lineage>
</organism>
<dbReference type="PANTHER" id="PTHR21666:SF270">
    <property type="entry name" value="MUREIN HYDROLASE ACTIVATOR ENVC"/>
    <property type="match status" value="1"/>
</dbReference>
<dbReference type="InterPro" id="IPR050570">
    <property type="entry name" value="Cell_wall_metabolism_enzyme"/>
</dbReference>
<evidence type="ECO:0000256" key="1">
    <source>
        <dbReference type="SAM" id="MobiDB-lite"/>
    </source>
</evidence>
<dbReference type="SUPFAM" id="SSF51261">
    <property type="entry name" value="Duplicated hybrid motif"/>
    <property type="match status" value="1"/>
</dbReference>
<feature type="region of interest" description="Disordered" evidence="1">
    <location>
        <begin position="180"/>
        <end position="242"/>
    </location>
</feature>
<dbReference type="Pfam" id="PF01551">
    <property type="entry name" value="Peptidase_M23"/>
    <property type="match status" value="1"/>
</dbReference>
<feature type="compositionally biased region" description="Basic and acidic residues" evidence="1">
    <location>
        <begin position="151"/>
        <end position="161"/>
    </location>
</feature>
<keyword evidence="4" id="KW-1185">Reference proteome</keyword>
<gene>
    <name evidence="3" type="ORF">DT076_13285</name>
</gene>
<comment type="caution">
    <text evidence="3">The sequence shown here is derived from an EMBL/GenBank/DDBJ whole genome shotgun (WGS) entry which is preliminary data.</text>
</comment>
<evidence type="ECO:0000259" key="2">
    <source>
        <dbReference type="Pfam" id="PF01551"/>
    </source>
</evidence>
<dbReference type="EMBL" id="QOUI01000008">
    <property type="protein sequence ID" value="RCK68893.1"/>
    <property type="molecule type" value="Genomic_DNA"/>
</dbReference>
<dbReference type="PANTHER" id="PTHR21666">
    <property type="entry name" value="PEPTIDASE-RELATED"/>
    <property type="match status" value="1"/>
</dbReference>
<name>A0A367YSN4_9ACTN</name>
<dbReference type="Proteomes" id="UP000252770">
    <property type="component" value="Unassembled WGS sequence"/>
</dbReference>
<evidence type="ECO:0000313" key="3">
    <source>
        <dbReference type="EMBL" id="RCK68893.1"/>
    </source>
</evidence>
<feature type="compositionally biased region" description="Polar residues" evidence="1">
    <location>
        <begin position="137"/>
        <end position="149"/>
    </location>
</feature>
<protein>
    <recommendedName>
        <fullName evidence="2">M23ase beta-sheet core domain-containing protein</fullName>
    </recommendedName>
</protein>
<evidence type="ECO:0000313" key="4">
    <source>
        <dbReference type="Proteomes" id="UP000252770"/>
    </source>
</evidence>